<dbReference type="InterPro" id="IPR016024">
    <property type="entry name" value="ARM-type_fold"/>
</dbReference>
<comment type="caution">
    <text evidence="4">The sequence shown here is derived from an EMBL/GenBank/DDBJ whole genome shotgun (WGS) entry which is preliminary data.</text>
</comment>
<protein>
    <submittedName>
        <fullName evidence="4">CBF/Mak21 family-domain-containing protein</fullName>
    </submittedName>
</protein>
<feature type="compositionally biased region" description="Basic and acidic residues" evidence="2">
    <location>
        <begin position="1079"/>
        <end position="1091"/>
    </location>
</feature>
<feature type="compositionally biased region" description="Acidic residues" evidence="2">
    <location>
        <begin position="959"/>
        <end position="970"/>
    </location>
</feature>
<evidence type="ECO:0000313" key="4">
    <source>
        <dbReference type="EMBL" id="KAA8894092.1"/>
    </source>
</evidence>
<dbReference type="InterPro" id="IPR005612">
    <property type="entry name" value="CCAAT-binding_factor"/>
</dbReference>
<evidence type="ECO:0000313" key="5">
    <source>
        <dbReference type="Proteomes" id="UP000326924"/>
    </source>
</evidence>
<feature type="region of interest" description="Disordered" evidence="2">
    <location>
        <begin position="950"/>
        <end position="1093"/>
    </location>
</feature>
<proteinExistence type="inferred from homology"/>
<dbReference type="PANTHER" id="PTHR12048">
    <property type="entry name" value="CCAAT-BINDING FACTOR-RELATED"/>
    <property type="match status" value="1"/>
</dbReference>
<feature type="region of interest" description="Disordered" evidence="2">
    <location>
        <begin position="213"/>
        <end position="263"/>
    </location>
</feature>
<evidence type="ECO:0000256" key="1">
    <source>
        <dbReference type="ARBA" id="ARBA00007797"/>
    </source>
</evidence>
<feature type="region of interest" description="Disordered" evidence="2">
    <location>
        <begin position="581"/>
        <end position="610"/>
    </location>
</feature>
<name>A0A5J5EEP3_9PEZI</name>
<feature type="region of interest" description="Disordered" evidence="2">
    <location>
        <begin position="793"/>
        <end position="815"/>
    </location>
</feature>
<dbReference type="Pfam" id="PF03914">
    <property type="entry name" value="CBF"/>
    <property type="match status" value="1"/>
</dbReference>
<dbReference type="SUPFAM" id="SSF48371">
    <property type="entry name" value="ARM repeat"/>
    <property type="match status" value="1"/>
</dbReference>
<reference evidence="4 5" key="1">
    <citation type="submission" date="2019-09" db="EMBL/GenBank/DDBJ databases">
        <title>Draft genome of the ectomycorrhizal ascomycete Sphaerosporella brunnea.</title>
        <authorList>
            <consortium name="DOE Joint Genome Institute"/>
            <person name="Benucci G.M."/>
            <person name="Marozzi G."/>
            <person name="Antonielli L."/>
            <person name="Sanchez S."/>
            <person name="Marco P."/>
            <person name="Wang X."/>
            <person name="Falini L.B."/>
            <person name="Barry K."/>
            <person name="Haridas S."/>
            <person name="Lipzen A."/>
            <person name="Labutti K."/>
            <person name="Grigoriev I.V."/>
            <person name="Murat C."/>
            <person name="Martin F."/>
            <person name="Albertini E."/>
            <person name="Donnini D."/>
            <person name="Bonito G."/>
        </authorList>
    </citation>
    <scope>NUCLEOTIDE SEQUENCE [LARGE SCALE GENOMIC DNA]</scope>
    <source>
        <strain evidence="4 5">Sb_GMNB300</strain>
    </source>
</reference>
<feature type="compositionally biased region" description="Basic and acidic residues" evidence="2">
    <location>
        <begin position="61"/>
        <end position="83"/>
    </location>
</feature>
<feature type="compositionally biased region" description="Acidic residues" evidence="2">
    <location>
        <begin position="983"/>
        <end position="1005"/>
    </location>
</feature>
<comment type="similarity">
    <text evidence="1">Belongs to the CBF/MAK21 family.</text>
</comment>
<dbReference type="FunCoup" id="A0A5J5EEP3">
    <property type="interactions" value="1015"/>
</dbReference>
<feature type="compositionally biased region" description="Acidic residues" evidence="2">
    <location>
        <begin position="224"/>
        <end position="262"/>
    </location>
</feature>
<accession>A0A5J5EEP3</accession>
<evidence type="ECO:0000256" key="2">
    <source>
        <dbReference type="SAM" id="MobiDB-lite"/>
    </source>
</evidence>
<dbReference type="OrthoDB" id="28947at2759"/>
<dbReference type="PANTHER" id="PTHR12048:SF0">
    <property type="entry name" value="CCAAT_ENHANCER-BINDING PROTEIN ZETA"/>
    <property type="match status" value="1"/>
</dbReference>
<organism evidence="4 5">
    <name type="scientific">Sphaerosporella brunnea</name>
    <dbReference type="NCBI Taxonomy" id="1250544"/>
    <lineage>
        <taxon>Eukaryota</taxon>
        <taxon>Fungi</taxon>
        <taxon>Dikarya</taxon>
        <taxon>Ascomycota</taxon>
        <taxon>Pezizomycotina</taxon>
        <taxon>Pezizomycetes</taxon>
        <taxon>Pezizales</taxon>
        <taxon>Pyronemataceae</taxon>
        <taxon>Sphaerosporella</taxon>
    </lineage>
</organism>
<feature type="compositionally biased region" description="Acidic residues" evidence="2">
    <location>
        <begin position="1014"/>
        <end position="1032"/>
    </location>
</feature>
<dbReference type="EMBL" id="VXIS01000366">
    <property type="protein sequence ID" value="KAA8894092.1"/>
    <property type="molecule type" value="Genomic_DNA"/>
</dbReference>
<feature type="compositionally biased region" description="Basic and acidic residues" evidence="2">
    <location>
        <begin position="117"/>
        <end position="132"/>
    </location>
</feature>
<keyword evidence="5" id="KW-1185">Reference proteome</keyword>
<feature type="region of interest" description="Disordered" evidence="2">
    <location>
        <begin position="1"/>
        <end position="22"/>
    </location>
</feature>
<dbReference type="GO" id="GO:0005634">
    <property type="term" value="C:nucleus"/>
    <property type="evidence" value="ECO:0007669"/>
    <property type="project" value="TreeGrafter"/>
</dbReference>
<dbReference type="InterPro" id="IPR040155">
    <property type="entry name" value="CEBPZ/Mak21-like"/>
</dbReference>
<gene>
    <name evidence="4" type="ORF">FN846DRAFT_913274</name>
</gene>
<dbReference type="Proteomes" id="UP000326924">
    <property type="component" value="Unassembled WGS sequence"/>
</dbReference>
<sequence length="1115" mass="124300">MAKNKSDGAAAATSTNEPVLSADALSKLTQRIQLDFEKAKSSGGGKGAAAGKNDKKKRDRKEKEKRDGGAKGEKSLAGKRLEKGTPMPSQDDHFKGSVTSQQQKPPKPPNQSKPKPRNGDKPKPQWKPERTKPGPSAAPAKAKADPFPKKAGSAKIDKAALLKEMIELGGTEEDLALIGEISSDDEEQEVVHIKETGKQKDVKTTDIEAFMKEIGLQGSKIPDVEEDEVDGEEEDSDEEDFDEDEEDEEDAEDAEEDVEMENAEPAAAALTTAVDKNSKLLFPKRPDWHAETLPPLKAPTSPLSPQEIKALHERAKELLKTENDVYSKTELVKSSDRQFLSQIMQSGTLTDKISALTLICQESPLHTTKTLESLLGLAQKKSRSQSIQALGAIKDLFAQGVCLPPNRKLKFFARQPLLGAKGMKDIHLVVWAYEEWLKNFYFEVLKCLEQLCTDQLVYARINAVGYVYELLKEKPEQEANLLRVLVNKLGDSDKKVASKVSYLLLQLMNVHPAMKPIIVKAIESEVVFKPGNHNNAKYYSIITLNQTVLSSLDFGVANKLLDIYFGVFTALLNKENAEKHSANATGAGKHIKFTDEKKQDPDDKKMNKKARLRAKKEEEQNQFEEESNAKLVSAVLTGVNRAFPFSKVDDEVFNKHMDTLFRITHQGNFNTSIQAMILIFQVSNSKQAVSDRFYRTLYESLLDQRLINSSKQAMYLNLLFRALKADTSVKRVKAFVKRIMQIATLHQPSFICGILYLLNELEVNMPSIRTLITDPEPNEEDDEEVFRDVPDSDAEALEPEAPKPAAAPKTGPVYDGRKRDPLHAAADLSCLWELLPFVNHFHPTVALYAQCLLEKKPMPSKPDLGIHTLTHFLDRFVYRNAKTVAATTRGTSIMQPLAGGKSMGMVLSTRDGGAREVPVNSEAFWKKKVEDVKPEEVFFHRYFNLAKPEKKSAKRKRDEDEDSEAGEDEIWQALVNSRPDVEGGSDVDFDDDDDLEMSMSDDDGDKDMGSNAELDLDEEDQEWDTEDDEEEEGKATGDAAADFEAQLAKASAKRQKMVEAGSDDEDDGGIQLLEFNASEDQKEVEIKEDGKKKKRKLKNLPTFASAEDYADMLSD</sequence>
<feature type="region of interest" description="Disordered" evidence="2">
    <location>
        <begin position="36"/>
        <end position="153"/>
    </location>
</feature>
<evidence type="ECO:0000259" key="3">
    <source>
        <dbReference type="Pfam" id="PF03914"/>
    </source>
</evidence>
<dbReference type="InParanoid" id="A0A5J5EEP3"/>
<dbReference type="AlphaFoldDB" id="A0A5J5EEP3"/>
<feature type="compositionally biased region" description="Basic and acidic residues" evidence="2">
    <location>
        <begin position="592"/>
        <end position="605"/>
    </location>
</feature>
<feature type="domain" description="CCAAT-binding factor" evidence="3">
    <location>
        <begin position="672"/>
        <end position="849"/>
    </location>
</feature>